<reference evidence="1" key="1">
    <citation type="submission" date="2019-12" db="EMBL/GenBank/DDBJ databases">
        <title>Novel species isolated from a subtropical stream in China.</title>
        <authorList>
            <person name="Lu H."/>
        </authorList>
    </citation>
    <scope>NUCLEOTIDE SEQUENCE [LARGE SCALE GENOMIC DNA]</scope>
    <source>
        <strain evidence="1">FT93W</strain>
    </source>
</reference>
<accession>A0A845I0P8</accession>
<evidence type="ECO:0000313" key="2">
    <source>
        <dbReference type="Proteomes" id="UP000444316"/>
    </source>
</evidence>
<gene>
    <name evidence="1" type="ORF">GTP23_18615</name>
</gene>
<sequence length="92" mass="10672">MKAKALNHKMFIVLSPVRSDYKAAVLARNPQVFERLFDLLNQFELGYRPTVIDFFNDNQIEDAHFADYDHLLPTGDGVAYISKRIEQIVRES</sequence>
<dbReference type="AlphaFoldDB" id="A0A845I0P8"/>
<dbReference type="Proteomes" id="UP000444316">
    <property type="component" value="Unassembled WGS sequence"/>
</dbReference>
<comment type="caution">
    <text evidence="1">The sequence shown here is derived from an EMBL/GenBank/DDBJ whole genome shotgun (WGS) entry which is preliminary data.</text>
</comment>
<proteinExistence type="predicted"/>
<organism evidence="1 2">
    <name type="scientific">Duganella fentianensis</name>
    <dbReference type="NCBI Taxonomy" id="2692177"/>
    <lineage>
        <taxon>Bacteria</taxon>
        <taxon>Pseudomonadati</taxon>
        <taxon>Pseudomonadota</taxon>
        <taxon>Betaproteobacteria</taxon>
        <taxon>Burkholderiales</taxon>
        <taxon>Oxalobacteraceae</taxon>
        <taxon>Telluria group</taxon>
        <taxon>Duganella</taxon>
    </lineage>
</organism>
<protein>
    <recommendedName>
        <fullName evidence="3">SGNH/GDSL hydrolase family protein</fullName>
    </recommendedName>
</protein>
<dbReference type="EMBL" id="WWCL01000004">
    <property type="protein sequence ID" value="MYN47060.1"/>
    <property type="molecule type" value="Genomic_DNA"/>
</dbReference>
<evidence type="ECO:0008006" key="3">
    <source>
        <dbReference type="Google" id="ProtNLM"/>
    </source>
</evidence>
<name>A0A845I0P8_9BURK</name>
<evidence type="ECO:0000313" key="1">
    <source>
        <dbReference type="EMBL" id="MYN47060.1"/>
    </source>
</evidence>
<keyword evidence="2" id="KW-1185">Reference proteome</keyword>